<keyword evidence="4" id="KW-1185">Reference proteome</keyword>
<dbReference type="Proteomes" id="UP000187158">
    <property type="component" value="Unassembled WGS sequence"/>
</dbReference>
<comment type="caution">
    <text evidence="3">The sequence shown here is derived from an EMBL/GenBank/DDBJ whole genome shotgun (WGS) entry which is preliminary data.</text>
</comment>
<evidence type="ECO:0000313" key="5">
    <source>
        <dbReference type="Proteomes" id="UP000187323"/>
    </source>
</evidence>
<evidence type="ECO:0000313" key="1">
    <source>
        <dbReference type="EMBL" id="OMD21552.1"/>
    </source>
</evidence>
<evidence type="ECO:0008006" key="7">
    <source>
        <dbReference type="Google" id="ProtNLM"/>
    </source>
</evidence>
<name>A0A1R0Y0V9_9BACL</name>
<dbReference type="EMBL" id="MKQP01000078">
    <property type="protein sequence ID" value="OMD21552.1"/>
    <property type="molecule type" value="Genomic_DNA"/>
</dbReference>
<reference evidence="5 6" key="1">
    <citation type="submission" date="2016-10" db="EMBL/GenBank/DDBJ databases">
        <title>Paenibacillus species isolates.</title>
        <authorList>
            <person name="Beno S.M."/>
        </authorList>
    </citation>
    <scope>NUCLEOTIDE SEQUENCE [LARGE SCALE GENOMIC DNA]</scope>
    <source>
        <strain evidence="2 4">FSL H7-0433</strain>
        <strain evidence="1 6">FSL H7-0604</strain>
        <strain evidence="3 5">FSL H7-0918</strain>
    </source>
</reference>
<organism evidence="3 5">
    <name type="scientific">Paenibacillus odorifer</name>
    <dbReference type="NCBI Taxonomy" id="189426"/>
    <lineage>
        <taxon>Bacteria</taxon>
        <taxon>Bacillati</taxon>
        <taxon>Bacillota</taxon>
        <taxon>Bacilli</taxon>
        <taxon>Bacillales</taxon>
        <taxon>Paenibacillaceae</taxon>
        <taxon>Paenibacillus</taxon>
    </lineage>
</organism>
<evidence type="ECO:0000313" key="2">
    <source>
        <dbReference type="EMBL" id="OMD40984.1"/>
    </source>
</evidence>
<protein>
    <recommendedName>
        <fullName evidence="7">Nucleoside 2-deoxyribosyltransferase</fullName>
    </recommendedName>
</protein>
<gene>
    <name evidence="1" type="ORF">BJP51_08000</name>
    <name evidence="3" type="ORF">BSK47_02925</name>
    <name evidence="2" type="ORF">BSO21_00620</name>
</gene>
<dbReference type="Proteomes" id="UP000187465">
    <property type="component" value="Unassembled WGS sequence"/>
</dbReference>
<dbReference type="AlphaFoldDB" id="A0A1R0Y0V9"/>
<dbReference type="Proteomes" id="UP000187323">
    <property type="component" value="Unassembled WGS sequence"/>
</dbReference>
<evidence type="ECO:0000313" key="6">
    <source>
        <dbReference type="Proteomes" id="UP000187465"/>
    </source>
</evidence>
<dbReference type="EMBL" id="MPVP01000001">
    <property type="protein sequence ID" value="OMD40984.1"/>
    <property type="molecule type" value="Genomic_DNA"/>
</dbReference>
<dbReference type="eggNOG" id="COG3613">
    <property type="taxonomic scope" value="Bacteria"/>
</dbReference>
<accession>A0A1R0Y0V9</accession>
<dbReference type="STRING" id="189426.PODO_14885"/>
<dbReference type="RefSeq" id="WP_036677862.1">
    <property type="nucleotide sequence ID" value="NZ_JALLFV010000002.1"/>
</dbReference>
<evidence type="ECO:0000313" key="3">
    <source>
        <dbReference type="EMBL" id="OME24175.1"/>
    </source>
</evidence>
<dbReference type="EMBL" id="MPTO01000002">
    <property type="protein sequence ID" value="OME24175.1"/>
    <property type="molecule type" value="Genomic_DNA"/>
</dbReference>
<evidence type="ECO:0000313" key="4">
    <source>
        <dbReference type="Proteomes" id="UP000187158"/>
    </source>
</evidence>
<sequence length="296" mass="33353">MIKKHCLFCDEIVSIEPEGDNDRYIGCSCSPGGFYSLRRDSYEPINSLPHQKKRDMLHVVSAYIRELTDCDEKITISADDLESIVNSPKIPVSIEDKGNRLLQYLYRHSEGPGEAVVIQPLSSSYNLTYSPNLQELVYIIDKLISDQLLIREGMTFKLTETGWNEAAESAGGKKLKPCLVLVSDEENLSTTWLEKLLPKIEQCGFLPRLLTHTKTQNGEKYELDQIAESKLIIADLTGQSPEVYFSAGYALGLNIPVLWTVNSIEADKLFVQLKDIRPIVWDSAEELAIILQQKLS</sequence>
<proteinExistence type="predicted"/>